<dbReference type="SUPFAM" id="SSF55073">
    <property type="entry name" value="Nucleotide cyclase"/>
    <property type="match status" value="1"/>
</dbReference>
<sequence length="501" mass="57846">MKQPIKPQIDQNAFDVISRKKIFKFSLAVIGLVLFLNVLLMIHSVEEQEKIGHLITAINNQRMLSQRIIKSVLGFEQAESLSQKELYYKEIEFSLRQLSTTQEQLVANDFLFQFEDTSSGKLLDSAMPYYGEILRITGKIIDEKALLLFDERNKLSLNGDYYLRFMDELLAQLSHYLKHFNQNMVRYEIGTAILIVILIVSEYFFVYIPADRRTEESISETKNLFDIAPTAIVIVDPKDFTIQEINDAGEALLQLNYDEALRMNLQDFIPEETKNQIQHFSEKEHEHIIKGIEANIRDLKRNEIVCLISVGKFNFGGKEHLLIGLADITAQKQSEEVFEKLATIDEMTGLYNRRTGLVMLGKEFEKAKRHIYDVTVCFIDMDGLKHVNDTFGHSEGDWYIRSITTIIREGIRQGDIGMRFGGDEIVLGLTNCDEVEAEHIMNRIQTVLDLIIEKENKPYEMGISYGLSEYKKDVPVSLEAFINYADERMYAVKTLKKTTRR</sequence>
<dbReference type="Pfam" id="PF00990">
    <property type="entry name" value="GGDEF"/>
    <property type="match status" value="1"/>
</dbReference>
<comment type="caution">
    <text evidence="3">The sequence shown here is derived from an EMBL/GenBank/DDBJ whole genome shotgun (WGS) entry which is preliminary data.</text>
</comment>
<dbReference type="SMART" id="SM00091">
    <property type="entry name" value="PAS"/>
    <property type="match status" value="1"/>
</dbReference>
<accession>A0ABR9ZZ49</accession>
<evidence type="ECO:0000259" key="2">
    <source>
        <dbReference type="PROSITE" id="PS50887"/>
    </source>
</evidence>
<keyword evidence="1" id="KW-0812">Transmembrane</keyword>
<keyword evidence="1" id="KW-1133">Transmembrane helix</keyword>
<dbReference type="SUPFAM" id="SSF55785">
    <property type="entry name" value="PYP-like sensor domain (PAS domain)"/>
    <property type="match status" value="1"/>
</dbReference>
<feature type="domain" description="GGDEF" evidence="2">
    <location>
        <begin position="372"/>
        <end position="501"/>
    </location>
</feature>
<proteinExistence type="predicted"/>
<feature type="transmembrane region" description="Helical" evidence="1">
    <location>
        <begin position="22"/>
        <end position="42"/>
    </location>
</feature>
<dbReference type="InterPro" id="IPR043128">
    <property type="entry name" value="Rev_trsase/Diguanyl_cyclase"/>
</dbReference>
<reference evidence="3 4" key="1">
    <citation type="submission" date="2020-11" db="EMBL/GenBank/DDBJ databases">
        <title>Fusibacter basophilias sp. nov.</title>
        <authorList>
            <person name="Qiu D."/>
        </authorList>
    </citation>
    <scope>NUCLEOTIDE SEQUENCE [LARGE SCALE GENOMIC DNA]</scope>
    <source>
        <strain evidence="3 4">Q10-2</strain>
    </source>
</reference>
<evidence type="ECO:0000313" key="3">
    <source>
        <dbReference type="EMBL" id="MBF4695732.1"/>
    </source>
</evidence>
<dbReference type="SMART" id="SM00267">
    <property type="entry name" value="GGDEF"/>
    <property type="match status" value="1"/>
</dbReference>
<dbReference type="NCBIfam" id="TIGR00254">
    <property type="entry name" value="GGDEF"/>
    <property type="match status" value="1"/>
</dbReference>
<dbReference type="InterPro" id="IPR029787">
    <property type="entry name" value="Nucleotide_cyclase"/>
</dbReference>
<dbReference type="InterPro" id="IPR050469">
    <property type="entry name" value="Diguanylate_Cyclase"/>
</dbReference>
<dbReference type="PROSITE" id="PS50887">
    <property type="entry name" value="GGDEF"/>
    <property type="match status" value="1"/>
</dbReference>
<dbReference type="EMBL" id="JADKNH010000019">
    <property type="protein sequence ID" value="MBF4695732.1"/>
    <property type="molecule type" value="Genomic_DNA"/>
</dbReference>
<dbReference type="PANTHER" id="PTHR45138">
    <property type="entry name" value="REGULATORY COMPONENTS OF SENSORY TRANSDUCTION SYSTEM"/>
    <property type="match status" value="1"/>
</dbReference>
<dbReference type="RefSeq" id="WP_194703970.1">
    <property type="nucleotide sequence ID" value="NZ_JADKNH010000019.1"/>
</dbReference>
<name>A0ABR9ZZ49_9FIRM</name>
<keyword evidence="1" id="KW-0472">Membrane</keyword>
<dbReference type="NCBIfam" id="TIGR00229">
    <property type="entry name" value="sensory_box"/>
    <property type="match status" value="1"/>
</dbReference>
<dbReference type="InterPro" id="IPR000014">
    <property type="entry name" value="PAS"/>
</dbReference>
<evidence type="ECO:0000256" key="1">
    <source>
        <dbReference type="SAM" id="Phobius"/>
    </source>
</evidence>
<dbReference type="CDD" id="cd01949">
    <property type="entry name" value="GGDEF"/>
    <property type="match status" value="1"/>
</dbReference>
<dbReference type="Pfam" id="PF13426">
    <property type="entry name" value="PAS_9"/>
    <property type="match status" value="1"/>
</dbReference>
<dbReference type="Proteomes" id="UP000614200">
    <property type="component" value="Unassembled WGS sequence"/>
</dbReference>
<organism evidence="3 4">
    <name type="scientific">Fusibacter ferrireducens</name>
    <dbReference type="NCBI Taxonomy" id="2785058"/>
    <lineage>
        <taxon>Bacteria</taxon>
        <taxon>Bacillati</taxon>
        <taxon>Bacillota</taxon>
        <taxon>Clostridia</taxon>
        <taxon>Eubacteriales</taxon>
        <taxon>Eubacteriales Family XII. Incertae Sedis</taxon>
        <taxon>Fusibacter</taxon>
    </lineage>
</organism>
<evidence type="ECO:0000313" key="4">
    <source>
        <dbReference type="Proteomes" id="UP000614200"/>
    </source>
</evidence>
<keyword evidence="4" id="KW-1185">Reference proteome</keyword>
<dbReference type="Gene3D" id="3.30.70.270">
    <property type="match status" value="1"/>
</dbReference>
<protein>
    <submittedName>
        <fullName evidence="3">Diguanylate cyclase</fullName>
    </submittedName>
</protein>
<gene>
    <name evidence="3" type="ORF">ISU02_21765</name>
</gene>
<dbReference type="Gene3D" id="3.30.450.20">
    <property type="entry name" value="PAS domain"/>
    <property type="match status" value="1"/>
</dbReference>
<feature type="transmembrane region" description="Helical" evidence="1">
    <location>
        <begin position="187"/>
        <end position="208"/>
    </location>
</feature>
<dbReference type="InterPro" id="IPR035965">
    <property type="entry name" value="PAS-like_dom_sf"/>
</dbReference>
<dbReference type="PANTHER" id="PTHR45138:SF23">
    <property type="entry name" value="SIGNALING PROTEIN"/>
    <property type="match status" value="1"/>
</dbReference>
<dbReference type="InterPro" id="IPR000160">
    <property type="entry name" value="GGDEF_dom"/>
</dbReference>